<sequence length="47" mass="5459">MGCTFFQNSFGRLFSNLRKICTDHYDSILENLFDGSIIIRDQTNLLT</sequence>
<reference evidence="1 2" key="1">
    <citation type="submission" date="2020-08" db="EMBL/GenBank/DDBJ databases">
        <title>Genomic Encyclopedia of Type Strains, Phase IV (KMG-IV): sequencing the most valuable type-strain genomes for metagenomic binning, comparative biology and taxonomic classification.</title>
        <authorList>
            <person name="Goeker M."/>
        </authorList>
    </citation>
    <scope>NUCLEOTIDE SEQUENCE [LARGE SCALE GENOMIC DNA]</scope>
    <source>
        <strain evidence="1 2">DSM 29854</strain>
    </source>
</reference>
<dbReference type="EMBL" id="JACJIQ010000003">
    <property type="protein sequence ID" value="MBA9076262.1"/>
    <property type="molecule type" value="Genomic_DNA"/>
</dbReference>
<dbReference type="AlphaFoldDB" id="A0A839GBE9"/>
<evidence type="ECO:0000313" key="1">
    <source>
        <dbReference type="EMBL" id="MBA9076262.1"/>
    </source>
</evidence>
<dbReference type="Proteomes" id="UP000563094">
    <property type="component" value="Unassembled WGS sequence"/>
</dbReference>
<gene>
    <name evidence="1" type="ORF">FHS90_000966</name>
</gene>
<name>A0A839GBE9_9BACT</name>
<comment type="caution">
    <text evidence="1">The sequence shown here is derived from an EMBL/GenBank/DDBJ whole genome shotgun (WGS) entry which is preliminary data.</text>
</comment>
<accession>A0A839GBE9</accession>
<proteinExistence type="predicted"/>
<protein>
    <submittedName>
        <fullName evidence="1">Uncharacterized protein</fullName>
    </submittedName>
</protein>
<organism evidence="1 2">
    <name type="scientific">Rufibacter quisquiliarum</name>
    <dbReference type="NCBI Taxonomy" id="1549639"/>
    <lineage>
        <taxon>Bacteria</taxon>
        <taxon>Pseudomonadati</taxon>
        <taxon>Bacteroidota</taxon>
        <taxon>Cytophagia</taxon>
        <taxon>Cytophagales</taxon>
        <taxon>Hymenobacteraceae</taxon>
        <taxon>Rufibacter</taxon>
    </lineage>
</organism>
<evidence type="ECO:0000313" key="2">
    <source>
        <dbReference type="Proteomes" id="UP000563094"/>
    </source>
</evidence>
<keyword evidence="2" id="KW-1185">Reference proteome</keyword>